<dbReference type="Proteomes" id="UP000775872">
    <property type="component" value="Unassembled WGS sequence"/>
</dbReference>
<keyword evidence="3" id="KW-1185">Reference proteome</keyword>
<sequence>MAGFPIVSRAIEGQRLPNELLMHVITFLEPAEGQFLTASHETTRTLMALMRTCKSGNAAASPIFARHCVYLDSEDRTLRFSRCLALAASVLEPPHQSPFGSISAIFMESFLQFETEHLSILAVVQKESEDDDAGDEEDESSSSDYVPVPTPHPELQDLPVAVAVRDIFLAVAPTLKRLIINIPLRSLWPEDDELGARALLRTGFEALINLEEFVSVQDELFLITSNELPSDEVEVWAKYWPNLRRLYLYDKFLEDAFWQDVMGCPQLDSVILGRPDGNHISEPADIKRDWISTLAGHRVGGNVYRGAIRPLTVIIFDMDGEHCPITGFNSAWETLDPDERIRVRYAKAPPIDLALNSDIAEDEASPRDSVHVWVRKHAFAGTLWCESEIEAYNPLSGNE</sequence>
<protein>
    <recommendedName>
        <fullName evidence="4">F-box domain-containing protein</fullName>
    </recommendedName>
</protein>
<dbReference type="EMBL" id="CABFOC020000031">
    <property type="protein sequence ID" value="CAH0047614.1"/>
    <property type="molecule type" value="Genomic_DNA"/>
</dbReference>
<evidence type="ECO:0000256" key="1">
    <source>
        <dbReference type="SAM" id="MobiDB-lite"/>
    </source>
</evidence>
<dbReference type="AlphaFoldDB" id="A0A9N9Z206"/>
<name>A0A9N9Z206_9HYPO</name>
<reference evidence="3" key="1">
    <citation type="submission" date="2019-06" db="EMBL/GenBank/DDBJ databases">
        <authorList>
            <person name="Broberg M."/>
        </authorList>
    </citation>
    <scope>NUCLEOTIDE SEQUENCE [LARGE SCALE GENOMIC DNA]</scope>
</reference>
<evidence type="ECO:0000313" key="2">
    <source>
        <dbReference type="EMBL" id="CAH0047614.1"/>
    </source>
</evidence>
<feature type="compositionally biased region" description="Acidic residues" evidence="1">
    <location>
        <begin position="128"/>
        <end position="141"/>
    </location>
</feature>
<organism evidence="2 3">
    <name type="scientific">Clonostachys solani</name>
    <dbReference type="NCBI Taxonomy" id="160281"/>
    <lineage>
        <taxon>Eukaryota</taxon>
        <taxon>Fungi</taxon>
        <taxon>Dikarya</taxon>
        <taxon>Ascomycota</taxon>
        <taxon>Pezizomycotina</taxon>
        <taxon>Sordariomycetes</taxon>
        <taxon>Hypocreomycetidae</taxon>
        <taxon>Hypocreales</taxon>
        <taxon>Bionectriaceae</taxon>
        <taxon>Clonostachys</taxon>
    </lineage>
</organism>
<accession>A0A9N9Z206</accession>
<gene>
    <name evidence="2" type="ORF">CSOL1703_00013629</name>
</gene>
<evidence type="ECO:0008006" key="4">
    <source>
        <dbReference type="Google" id="ProtNLM"/>
    </source>
</evidence>
<evidence type="ECO:0000313" key="3">
    <source>
        <dbReference type="Proteomes" id="UP000775872"/>
    </source>
</evidence>
<feature type="region of interest" description="Disordered" evidence="1">
    <location>
        <begin position="126"/>
        <end position="152"/>
    </location>
</feature>
<proteinExistence type="predicted"/>
<dbReference type="OrthoDB" id="6365676at2759"/>
<reference evidence="2 3" key="2">
    <citation type="submission" date="2021-10" db="EMBL/GenBank/DDBJ databases">
        <authorList>
            <person name="Piombo E."/>
        </authorList>
    </citation>
    <scope>NUCLEOTIDE SEQUENCE [LARGE SCALE GENOMIC DNA]</scope>
</reference>
<comment type="caution">
    <text evidence="2">The sequence shown here is derived from an EMBL/GenBank/DDBJ whole genome shotgun (WGS) entry which is preliminary data.</text>
</comment>